<sequence>MVTADTDPRWQALSDKYQGNWTQAMKDLFGIEATHQQEKVLLSAEVKSSSTSVAVATNGVGYIELVAVITILRTILYRDSRVIITGSGIGQTYLHIMRRIECLWKKILKNEPWLDNYFELKISKLQARTNKHLWQCKSVSYRTGKEENLAGECSENLMFIVLDASRMPERGLGTIRGTLTNSDNRILLISIPDKNKGHFYDSQHEKLAIGPNNPRGIYTAITLSAEDSPLVHPAYLDKKQKEYGGRDSRDYRIKILAQFVED</sequence>
<accession>A0A7X1BU65</accession>
<evidence type="ECO:0000313" key="2">
    <source>
        <dbReference type="Proteomes" id="UP000548504"/>
    </source>
</evidence>
<proteinExistence type="predicted"/>
<dbReference type="RefSeq" id="WP_185656601.1">
    <property type="nucleotide sequence ID" value="NZ_JACLAG010000010.1"/>
</dbReference>
<gene>
    <name evidence="1" type="ORF">H7I73_24130</name>
</gene>
<comment type="caution">
    <text evidence="1">The sequence shown here is derived from an EMBL/GenBank/DDBJ whole genome shotgun (WGS) entry which is preliminary data.</text>
</comment>
<protein>
    <submittedName>
        <fullName evidence="1">Uncharacterized protein</fullName>
    </submittedName>
</protein>
<reference evidence="1 2" key="1">
    <citation type="submission" date="2020-08" db="EMBL/GenBank/DDBJ databases">
        <title>Emergence and comparative genomics analysis of Citrobacter in Fennec fox imported from North Africa to China.</title>
        <authorList>
            <person name="Zheng B."/>
        </authorList>
    </citation>
    <scope>NUCLEOTIDE SEQUENCE [LARGE SCALE GENOMIC DNA]</scope>
    <source>
        <strain evidence="1 2">FF141</strain>
    </source>
</reference>
<name>A0A7X1BU65_9ENTR</name>
<dbReference type="EMBL" id="JACLAG010000010">
    <property type="protein sequence ID" value="MBC2622732.1"/>
    <property type="molecule type" value="Genomic_DNA"/>
</dbReference>
<organism evidence="1 2">
    <name type="scientific">Citrobacter cronae</name>
    <dbReference type="NCBI Taxonomy" id="1748967"/>
    <lineage>
        <taxon>Bacteria</taxon>
        <taxon>Pseudomonadati</taxon>
        <taxon>Pseudomonadota</taxon>
        <taxon>Gammaproteobacteria</taxon>
        <taxon>Enterobacterales</taxon>
        <taxon>Enterobacteriaceae</taxon>
        <taxon>Citrobacter</taxon>
        <taxon>Citrobacter freundii complex</taxon>
    </lineage>
</organism>
<dbReference type="AlphaFoldDB" id="A0A7X1BU65"/>
<dbReference type="Proteomes" id="UP000548504">
    <property type="component" value="Unassembled WGS sequence"/>
</dbReference>
<evidence type="ECO:0000313" key="1">
    <source>
        <dbReference type="EMBL" id="MBC2622732.1"/>
    </source>
</evidence>